<keyword evidence="4" id="KW-0460">Magnesium</keyword>
<dbReference type="PROSITE" id="PS00893">
    <property type="entry name" value="NUDIX_BOX"/>
    <property type="match status" value="1"/>
</dbReference>
<dbReference type="PANTHER" id="PTHR43222:SF9">
    <property type="entry name" value="8-OXO-(D)GTP PHOSPHATASE"/>
    <property type="match status" value="1"/>
</dbReference>
<protein>
    <submittedName>
        <fullName evidence="7">NUDIX hydrolase</fullName>
    </submittedName>
</protein>
<dbReference type="InterPro" id="IPR020084">
    <property type="entry name" value="NUDIX_hydrolase_CS"/>
</dbReference>
<organism evidence="7 8">
    <name type="scientific">Lolliginicoccus lacisalsi</name>
    <dbReference type="NCBI Taxonomy" id="2742202"/>
    <lineage>
        <taxon>Bacteria</taxon>
        <taxon>Bacillati</taxon>
        <taxon>Actinomycetota</taxon>
        <taxon>Actinomycetes</taxon>
        <taxon>Mycobacteriales</taxon>
        <taxon>Hoyosellaceae</taxon>
        <taxon>Lolliginicoccus</taxon>
    </lineage>
</organism>
<keyword evidence="3 5" id="KW-0378">Hydrolase</keyword>
<dbReference type="Gene3D" id="3.90.79.10">
    <property type="entry name" value="Nucleoside Triphosphate Pyrophosphohydrolase"/>
    <property type="match status" value="1"/>
</dbReference>
<dbReference type="Pfam" id="PF00293">
    <property type="entry name" value="NUDIX"/>
    <property type="match status" value="1"/>
</dbReference>
<sequence length="313" mass="34408">MAPSPKKKKKDKTSVLAAGAVLWRHNAAHHGIEIAVIHRPRYDDWSLPKGKLDAGETPAVAAAREISEETGYTPRLGRHLIRVSYPLKDAKRKEVDYWSAEALHGEFVPNEECDQLLWLDVDKACKKVSYNLDRRVIKSFTKVAIDVTTLLIVRHASAGSREDFIGDDTQRPLDATGRAQAEALLLHFLAFGVTDVHSADRVRCTQTVAPIADELGSDIVIEPTLSEEAYQDDPAKARQRILELAKAPGTHLICSQGGVIPHLTEWLARRSGIPLPPAENEKASLWVLTLLDGYLITADYLASPMSGTALSTT</sequence>
<comment type="cofactor">
    <cofactor evidence="1">
        <name>Mg(2+)</name>
        <dbReference type="ChEBI" id="CHEBI:18420"/>
    </cofactor>
</comment>
<dbReference type="InterPro" id="IPR020476">
    <property type="entry name" value="Nudix_hydrolase"/>
</dbReference>
<evidence type="ECO:0000256" key="4">
    <source>
        <dbReference type="ARBA" id="ARBA00022842"/>
    </source>
</evidence>
<evidence type="ECO:0000256" key="3">
    <source>
        <dbReference type="ARBA" id="ARBA00022801"/>
    </source>
</evidence>
<dbReference type="Pfam" id="PF00300">
    <property type="entry name" value="His_Phos_1"/>
    <property type="match status" value="1"/>
</dbReference>
<dbReference type="PROSITE" id="PS51462">
    <property type="entry name" value="NUDIX"/>
    <property type="match status" value="1"/>
</dbReference>
<evidence type="ECO:0000256" key="1">
    <source>
        <dbReference type="ARBA" id="ARBA00001946"/>
    </source>
</evidence>
<dbReference type="Gene3D" id="3.40.50.1240">
    <property type="entry name" value="Phosphoglycerate mutase-like"/>
    <property type="match status" value="1"/>
</dbReference>
<dbReference type="CDD" id="cd07067">
    <property type="entry name" value="HP_PGM_like"/>
    <property type="match status" value="1"/>
</dbReference>
<dbReference type="EMBL" id="JACYWE010000009">
    <property type="protein sequence ID" value="MBD8507569.1"/>
    <property type="molecule type" value="Genomic_DNA"/>
</dbReference>
<dbReference type="Proteomes" id="UP000642993">
    <property type="component" value="Unassembled WGS sequence"/>
</dbReference>
<evidence type="ECO:0000313" key="7">
    <source>
        <dbReference type="EMBL" id="MBD8507569.1"/>
    </source>
</evidence>
<dbReference type="AlphaFoldDB" id="A0A927JE29"/>
<feature type="domain" description="Nudix hydrolase" evidence="6">
    <location>
        <begin position="13"/>
        <end position="141"/>
    </location>
</feature>
<evidence type="ECO:0000259" key="6">
    <source>
        <dbReference type="PROSITE" id="PS51462"/>
    </source>
</evidence>
<evidence type="ECO:0000256" key="2">
    <source>
        <dbReference type="ARBA" id="ARBA00005582"/>
    </source>
</evidence>
<dbReference type="SUPFAM" id="SSF55811">
    <property type="entry name" value="Nudix"/>
    <property type="match status" value="1"/>
</dbReference>
<dbReference type="RefSeq" id="WP_192040035.1">
    <property type="nucleotide sequence ID" value="NZ_JACYWE010000009.1"/>
</dbReference>
<evidence type="ECO:0000313" key="8">
    <source>
        <dbReference type="Proteomes" id="UP000642993"/>
    </source>
</evidence>
<name>A0A927JE29_9ACTN</name>
<proteinExistence type="inferred from homology"/>
<gene>
    <name evidence="7" type="ORF">HT102_13865</name>
</gene>
<dbReference type="InterPro" id="IPR000086">
    <property type="entry name" value="NUDIX_hydrolase_dom"/>
</dbReference>
<evidence type="ECO:0000256" key="5">
    <source>
        <dbReference type="RuleBase" id="RU003476"/>
    </source>
</evidence>
<comment type="similarity">
    <text evidence="2 5">Belongs to the Nudix hydrolase family.</text>
</comment>
<dbReference type="InterPro" id="IPR029033">
    <property type="entry name" value="His_PPase_superfam"/>
</dbReference>
<reference evidence="7" key="1">
    <citation type="submission" date="2020-09" db="EMBL/GenBank/DDBJ databases">
        <title>Hoyosella lacisalsi sp. nov., a halotolerant actinobacterium isolated from soil of Lake Gudzhirganskoe.</title>
        <authorList>
            <person name="Yang Q."/>
            <person name="Guo P.Y."/>
            <person name="Liu S.W."/>
            <person name="Li F.N."/>
            <person name="Sun C.H."/>
        </authorList>
    </citation>
    <scope>NUCLEOTIDE SEQUENCE</scope>
    <source>
        <strain evidence="7">G463</strain>
    </source>
</reference>
<dbReference type="SMART" id="SM00855">
    <property type="entry name" value="PGAM"/>
    <property type="match status" value="1"/>
</dbReference>
<dbReference type="GO" id="GO:0016787">
    <property type="term" value="F:hydrolase activity"/>
    <property type="evidence" value="ECO:0007669"/>
    <property type="project" value="UniProtKB-KW"/>
</dbReference>
<dbReference type="PANTHER" id="PTHR43222">
    <property type="entry name" value="NUDIX HYDROLASE 23"/>
    <property type="match status" value="1"/>
</dbReference>
<dbReference type="InterPro" id="IPR013078">
    <property type="entry name" value="His_Pase_superF_clade-1"/>
</dbReference>
<dbReference type="CDD" id="cd03673">
    <property type="entry name" value="NUDIX_Ap6A_hydrolase"/>
    <property type="match status" value="1"/>
</dbReference>
<comment type="caution">
    <text evidence="7">The sequence shown here is derived from an EMBL/GenBank/DDBJ whole genome shotgun (WGS) entry which is preliminary data.</text>
</comment>
<dbReference type="PRINTS" id="PR00502">
    <property type="entry name" value="NUDIXFAMILY"/>
</dbReference>
<dbReference type="InterPro" id="IPR015797">
    <property type="entry name" value="NUDIX_hydrolase-like_dom_sf"/>
</dbReference>
<keyword evidence="8" id="KW-1185">Reference proteome</keyword>
<accession>A0A927JE29</accession>
<dbReference type="SUPFAM" id="SSF53254">
    <property type="entry name" value="Phosphoglycerate mutase-like"/>
    <property type="match status" value="1"/>
</dbReference>